<dbReference type="GO" id="GO:0009279">
    <property type="term" value="C:cell outer membrane"/>
    <property type="evidence" value="ECO:0007669"/>
    <property type="project" value="UniProtKB-SubCell"/>
</dbReference>
<evidence type="ECO:0000256" key="3">
    <source>
        <dbReference type="ARBA" id="ARBA00022448"/>
    </source>
</evidence>
<dbReference type="PANTHER" id="PTHR30026:SF21">
    <property type="entry name" value="SLR1270 PROTEIN"/>
    <property type="match status" value="1"/>
</dbReference>
<dbReference type="Proteomes" id="UP000184233">
    <property type="component" value="Unassembled WGS sequence"/>
</dbReference>
<dbReference type="GO" id="GO:1990281">
    <property type="term" value="C:efflux pump complex"/>
    <property type="evidence" value="ECO:0007669"/>
    <property type="project" value="TreeGrafter"/>
</dbReference>
<keyword evidence="5" id="KW-0812">Transmembrane</keyword>
<dbReference type="STRING" id="1895771.BGO89_12945"/>
<dbReference type="EMBL" id="MKVH01000025">
    <property type="protein sequence ID" value="OJX56241.1"/>
    <property type="molecule type" value="Genomic_DNA"/>
</dbReference>
<evidence type="ECO:0000256" key="6">
    <source>
        <dbReference type="ARBA" id="ARBA00023136"/>
    </source>
</evidence>
<evidence type="ECO:0000313" key="9">
    <source>
        <dbReference type="Proteomes" id="UP000184233"/>
    </source>
</evidence>
<organism evidence="8 9">
    <name type="scientific">Candidatus Kapaibacterium thiocyanatum</name>
    <dbReference type="NCBI Taxonomy" id="1895771"/>
    <lineage>
        <taxon>Bacteria</taxon>
        <taxon>Pseudomonadati</taxon>
        <taxon>Candidatus Kapaibacteriota</taxon>
        <taxon>Candidatus Kapaibacteriia</taxon>
        <taxon>Candidatus Kapaibacteriales</taxon>
        <taxon>Candidatus Kapaibacteriaceae</taxon>
        <taxon>Candidatus Kapaibacterium</taxon>
    </lineage>
</organism>
<keyword evidence="4" id="KW-1134">Transmembrane beta strand</keyword>
<evidence type="ECO:0000256" key="4">
    <source>
        <dbReference type="ARBA" id="ARBA00022452"/>
    </source>
</evidence>
<dbReference type="GO" id="GO:0015562">
    <property type="term" value="F:efflux transmembrane transporter activity"/>
    <property type="evidence" value="ECO:0007669"/>
    <property type="project" value="InterPro"/>
</dbReference>
<dbReference type="InterPro" id="IPR051906">
    <property type="entry name" value="TolC-like"/>
</dbReference>
<sequence>MKWLTTAVLAILTTVTIHAQEVVYLRAYLDAVERAHPALQAASFEADLAEAEIRNALGRFDPVLDLHYQHKDKGGTNKLDLLQGSVELPLDMLFGPKLKATYNRGTGTHVNPESATGTGGDAGIGISMPLFQGIFTDTRRNQLRKAALRPDLAAAQVRLERNTLLRAAALRYWDWAEAVAAVDVADTVVRLVRERAAMMARRARAGETSAIDTVEILQEVARRQGELLRAQRIAEQAGVDAGVYLWATDGTPRTLSGRPERLPAAADTSVLATISMTAVQAARPEVRRTDILQQTARLDSGLANEYLRPFVQLEGSLMQYDVGSALTPDVKFGLTITQPLLFRSASAQAQVASVTVRRADFQRAIVERGVEADVANAAIAVRRAAERMMVATTEVGLADQMLAAERRRFDAGESTLLTLNLRERFYAEALMRQVNARADWARALVGLSWSTGTI</sequence>
<dbReference type="Gene3D" id="1.20.1600.10">
    <property type="entry name" value="Outer membrane efflux proteins (OEP)"/>
    <property type="match status" value="1"/>
</dbReference>
<evidence type="ECO:0000256" key="7">
    <source>
        <dbReference type="ARBA" id="ARBA00023237"/>
    </source>
</evidence>
<evidence type="ECO:0000256" key="2">
    <source>
        <dbReference type="ARBA" id="ARBA00007613"/>
    </source>
</evidence>
<keyword evidence="7" id="KW-0998">Cell outer membrane</keyword>
<dbReference type="Pfam" id="PF02321">
    <property type="entry name" value="OEP"/>
    <property type="match status" value="1"/>
</dbReference>
<keyword evidence="3" id="KW-0813">Transport</keyword>
<name>A0A1M3KVF3_9BACT</name>
<accession>A0A1M3KVF3</accession>
<evidence type="ECO:0000313" key="8">
    <source>
        <dbReference type="EMBL" id="OJX56241.1"/>
    </source>
</evidence>
<dbReference type="PANTHER" id="PTHR30026">
    <property type="entry name" value="OUTER MEMBRANE PROTEIN TOLC"/>
    <property type="match status" value="1"/>
</dbReference>
<comment type="similarity">
    <text evidence="2">Belongs to the outer membrane factor (OMF) (TC 1.B.17) family.</text>
</comment>
<dbReference type="GO" id="GO:0015288">
    <property type="term" value="F:porin activity"/>
    <property type="evidence" value="ECO:0007669"/>
    <property type="project" value="TreeGrafter"/>
</dbReference>
<reference evidence="8 9" key="1">
    <citation type="submission" date="2016-09" db="EMBL/GenBank/DDBJ databases">
        <title>Genome-resolved meta-omics ties microbial dynamics to process performance in biotechnology for thiocyanate degradation.</title>
        <authorList>
            <person name="Kantor R.S."/>
            <person name="Huddy R.J."/>
            <person name="Iyer R."/>
            <person name="Thomas B.C."/>
            <person name="Brown C.T."/>
            <person name="Anantharaman K."/>
            <person name="Tringe S."/>
            <person name="Hettich R.L."/>
            <person name="Harrison S.T."/>
            <person name="Banfield J.F."/>
        </authorList>
    </citation>
    <scope>NUCLEOTIDE SEQUENCE [LARGE SCALE GENOMIC DNA]</scope>
    <source>
        <strain evidence="8">59-99</strain>
    </source>
</reference>
<protein>
    <recommendedName>
        <fullName evidence="10">Transporter</fullName>
    </recommendedName>
</protein>
<evidence type="ECO:0008006" key="10">
    <source>
        <dbReference type="Google" id="ProtNLM"/>
    </source>
</evidence>
<dbReference type="SUPFAM" id="SSF56954">
    <property type="entry name" value="Outer membrane efflux proteins (OEP)"/>
    <property type="match status" value="1"/>
</dbReference>
<evidence type="ECO:0000256" key="5">
    <source>
        <dbReference type="ARBA" id="ARBA00022692"/>
    </source>
</evidence>
<evidence type="ECO:0000256" key="1">
    <source>
        <dbReference type="ARBA" id="ARBA00004442"/>
    </source>
</evidence>
<comment type="subcellular location">
    <subcellularLocation>
        <location evidence="1">Cell outer membrane</location>
    </subcellularLocation>
</comment>
<proteinExistence type="inferred from homology"/>
<dbReference type="InterPro" id="IPR003423">
    <property type="entry name" value="OMP_efflux"/>
</dbReference>
<dbReference type="AlphaFoldDB" id="A0A1M3KVF3"/>
<gene>
    <name evidence="8" type="ORF">BGO89_12945</name>
</gene>
<comment type="caution">
    <text evidence="8">The sequence shown here is derived from an EMBL/GenBank/DDBJ whole genome shotgun (WGS) entry which is preliminary data.</text>
</comment>
<keyword evidence="6" id="KW-0472">Membrane</keyword>